<organism evidence="1 2">
    <name type="scientific">Actinocorallia libanotica</name>
    <dbReference type="NCBI Taxonomy" id="46162"/>
    <lineage>
        <taxon>Bacteria</taxon>
        <taxon>Bacillati</taxon>
        <taxon>Actinomycetota</taxon>
        <taxon>Actinomycetes</taxon>
        <taxon>Streptosporangiales</taxon>
        <taxon>Thermomonosporaceae</taxon>
        <taxon>Actinocorallia</taxon>
    </lineage>
</organism>
<keyword evidence="2" id="KW-1185">Reference proteome</keyword>
<evidence type="ECO:0008006" key="3">
    <source>
        <dbReference type="Google" id="ProtNLM"/>
    </source>
</evidence>
<gene>
    <name evidence="1" type="ORF">GCM10009550_05550</name>
</gene>
<sequence length="79" mass="8702">MGKSRKNKSWWRRVRGCLRPGEHTDPAPDRWHGHYWIGGPVGDLLDGAACGAAVGAVFATHPDLLRLDAVLDRIARTES</sequence>
<dbReference type="EMBL" id="BAAAHH010000001">
    <property type="protein sequence ID" value="GAA0938124.1"/>
    <property type="molecule type" value="Genomic_DNA"/>
</dbReference>
<evidence type="ECO:0000313" key="2">
    <source>
        <dbReference type="Proteomes" id="UP001500665"/>
    </source>
</evidence>
<reference evidence="1 2" key="1">
    <citation type="journal article" date="2019" name="Int. J. Syst. Evol. Microbiol.">
        <title>The Global Catalogue of Microorganisms (GCM) 10K type strain sequencing project: providing services to taxonomists for standard genome sequencing and annotation.</title>
        <authorList>
            <consortium name="The Broad Institute Genomics Platform"/>
            <consortium name="The Broad Institute Genome Sequencing Center for Infectious Disease"/>
            <person name="Wu L."/>
            <person name="Ma J."/>
        </authorList>
    </citation>
    <scope>NUCLEOTIDE SEQUENCE [LARGE SCALE GENOMIC DNA]</scope>
    <source>
        <strain evidence="1 2">JCM 10696</strain>
    </source>
</reference>
<evidence type="ECO:0000313" key="1">
    <source>
        <dbReference type="EMBL" id="GAA0938124.1"/>
    </source>
</evidence>
<protein>
    <recommendedName>
        <fullName evidence="3">ADP-ribosylglycohydrolase</fullName>
    </recommendedName>
</protein>
<dbReference type="RefSeq" id="WP_344236294.1">
    <property type="nucleotide sequence ID" value="NZ_BAAAHH010000001.1"/>
</dbReference>
<proteinExistence type="predicted"/>
<comment type="caution">
    <text evidence="1">The sequence shown here is derived from an EMBL/GenBank/DDBJ whole genome shotgun (WGS) entry which is preliminary data.</text>
</comment>
<dbReference type="Proteomes" id="UP001500665">
    <property type="component" value="Unassembled WGS sequence"/>
</dbReference>
<accession>A0ABN1Q774</accession>
<name>A0ABN1Q774_9ACTN</name>